<name>A0A1M7BBT8_9BRAD</name>
<dbReference type="Pfam" id="PF13580">
    <property type="entry name" value="SIS_2"/>
    <property type="match status" value="1"/>
</dbReference>
<comment type="subunit">
    <text evidence="10">Homotetramer.</text>
</comment>
<feature type="binding site" evidence="10">
    <location>
        <position position="68"/>
    </location>
    <ligand>
        <name>substrate</name>
    </ligand>
</feature>
<evidence type="ECO:0000256" key="2">
    <source>
        <dbReference type="ARBA" id="ARBA00003172"/>
    </source>
</evidence>
<dbReference type="Gene3D" id="3.40.50.10490">
    <property type="entry name" value="Glucose-6-phosphate isomerase like protein, domain 1"/>
    <property type="match status" value="1"/>
</dbReference>
<dbReference type="InterPro" id="IPR001347">
    <property type="entry name" value="SIS_dom"/>
</dbReference>
<feature type="binding site" evidence="10">
    <location>
        <position position="68"/>
    </location>
    <ligand>
        <name>Zn(2+)</name>
        <dbReference type="ChEBI" id="CHEBI:29105"/>
    </ligand>
</feature>
<dbReference type="InterPro" id="IPR004515">
    <property type="entry name" value="Phosphoheptose_Isoase"/>
</dbReference>
<keyword evidence="9 10" id="KW-0119">Carbohydrate metabolism</keyword>
<dbReference type="SUPFAM" id="SSF53697">
    <property type="entry name" value="SIS domain"/>
    <property type="match status" value="1"/>
</dbReference>
<dbReference type="PANTHER" id="PTHR30390">
    <property type="entry name" value="SEDOHEPTULOSE 7-PHOSPHATE ISOMERASE / DNAA INITIATOR-ASSOCIATING FACTOR FOR REPLICATION INITIATION"/>
    <property type="match status" value="1"/>
</dbReference>
<evidence type="ECO:0000259" key="11">
    <source>
        <dbReference type="PROSITE" id="PS51464"/>
    </source>
</evidence>
<feature type="binding site" evidence="10">
    <location>
        <position position="175"/>
    </location>
    <ligand>
        <name>substrate</name>
    </ligand>
</feature>
<evidence type="ECO:0000256" key="3">
    <source>
        <dbReference type="ARBA" id="ARBA00004496"/>
    </source>
</evidence>
<dbReference type="InterPro" id="IPR046348">
    <property type="entry name" value="SIS_dom_sf"/>
</dbReference>
<keyword evidence="6 10" id="KW-0479">Metal-binding</keyword>
<dbReference type="UniPathway" id="UPA00041">
    <property type="reaction ID" value="UER00436"/>
</dbReference>
<organism evidence="12 13">
    <name type="scientific">Bradyrhizobium lablabi</name>
    <dbReference type="NCBI Taxonomy" id="722472"/>
    <lineage>
        <taxon>Bacteria</taxon>
        <taxon>Pseudomonadati</taxon>
        <taxon>Pseudomonadota</taxon>
        <taxon>Alphaproteobacteria</taxon>
        <taxon>Hyphomicrobiales</taxon>
        <taxon>Nitrobacteraceae</taxon>
        <taxon>Bradyrhizobium</taxon>
    </lineage>
</organism>
<gene>
    <name evidence="10" type="primary">gmhA</name>
    <name evidence="12" type="ORF">SAMN05444159_6102</name>
</gene>
<dbReference type="GO" id="GO:0008968">
    <property type="term" value="F:D-sedoheptulose 7-phosphate isomerase activity"/>
    <property type="evidence" value="ECO:0007669"/>
    <property type="project" value="UniProtKB-UniRule"/>
</dbReference>
<evidence type="ECO:0000256" key="6">
    <source>
        <dbReference type="ARBA" id="ARBA00022723"/>
    </source>
</evidence>
<evidence type="ECO:0000313" key="13">
    <source>
        <dbReference type="Proteomes" id="UP000189935"/>
    </source>
</evidence>
<evidence type="ECO:0000256" key="1">
    <source>
        <dbReference type="ARBA" id="ARBA00000348"/>
    </source>
</evidence>
<keyword evidence="5 10" id="KW-0963">Cytoplasm</keyword>
<dbReference type="GO" id="GO:0005975">
    <property type="term" value="P:carbohydrate metabolic process"/>
    <property type="evidence" value="ECO:0007669"/>
    <property type="project" value="UniProtKB-UniRule"/>
</dbReference>
<feature type="binding site" evidence="10">
    <location>
        <position position="175"/>
    </location>
    <ligand>
        <name>Zn(2+)</name>
        <dbReference type="ChEBI" id="CHEBI:29105"/>
    </ligand>
</feature>
<feature type="binding site" evidence="10">
    <location>
        <position position="64"/>
    </location>
    <ligand>
        <name>Zn(2+)</name>
        <dbReference type="ChEBI" id="CHEBI:29105"/>
    </ligand>
</feature>
<dbReference type="GO" id="GO:2001061">
    <property type="term" value="P:D-glycero-D-manno-heptose 7-phosphate biosynthetic process"/>
    <property type="evidence" value="ECO:0007669"/>
    <property type="project" value="UniProtKB-UniPathway"/>
</dbReference>
<keyword evidence="8 10" id="KW-0413">Isomerase</keyword>
<feature type="binding site" evidence="10">
    <location>
        <begin position="97"/>
        <end position="98"/>
    </location>
    <ligand>
        <name>substrate</name>
    </ligand>
</feature>
<feature type="binding site" evidence="10">
    <location>
        <begin position="123"/>
        <end position="125"/>
    </location>
    <ligand>
        <name>substrate</name>
    </ligand>
</feature>
<evidence type="ECO:0000256" key="4">
    <source>
        <dbReference type="ARBA" id="ARBA00009894"/>
    </source>
</evidence>
<sequence>MNRDSKDLIGAHLSQSLAALERATQDAALLAAARKTAEIIIAALRAGNKLLIIGNGGSAADAQHIAAEIVGRYKQDRPAYAAIALTTDTSALTSIANDYGFEQMFARQVDGLGQRGDVLLALSTSGRSPNILAALRVARERGLITVGFTGTKGKTLGALCDHLLVAPSDDTPVIQQIHLAVAHGICDEIEQTLMRGAAKK</sequence>
<dbReference type="AlphaFoldDB" id="A0A1M7BBT8"/>
<feature type="binding site" evidence="10">
    <location>
        <begin position="55"/>
        <end position="57"/>
    </location>
    <ligand>
        <name>substrate</name>
    </ligand>
</feature>
<dbReference type="EMBL" id="LT670844">
    <property type="protein sequence ID" value="SHL52401.1"/>
    <property type="molecule type" value="Genomic_DNA"/>
</dbReference>
<accession>A0A1M7BBT8</accession>
<dbReference type="HAMAP" id="MF_00067">
    <property type="entry name" value="GmhA"/>
    <property type="match status" value="1"/>
</dbReference>
<dbReference type="GO" id="GO:0005737">
    <property type="term" value="C:cytoplasm"/>
    <property type="evidence" value="ECO:0007669"/>
    <property type="project" value="UniProtKB-SubCell"/>
</dbReference>
<evidence type="ECO:0000256" key="8">
    <source>
        <dbReference type="ARBA" id="ARBA00023235"/>
    </source>
</evidence>
<dbReference type="EC" id="5.3.1.28" evidence="10"/>
<evidence type="ECO:0000256" key="7">
    <source>
        <dbReference type="ARBA" id="ARBA00022833"/>
    </source>
</evidence>
<evidence type="ECO:0000256" key="10">
    <source>
        <dbReference type="HAMAP-Rule" id="MF_00067"/>
    </source>
</evidence>
<comment type="similarity">
    <text evidence="4 10">Belongs to the SIS family. GmhA subfamily.</text>
</comment>
<dbReference type="GO" id="GO:0097367">
    <property type="term" value="F:carbohydrate derivative binding"/>
    <property type="evidence" value="ECO:0007669"/>
    <property type="project" value="InterPro"/>
</dbReference>
<keyword evidence="7 10" id="KW-0862">Zinc</keyword>
<comment type="miscellaneous">
    <text evidence="10">The reaction produces a racemic mixture of D-glycero-alpha-D-manno-heptose 7-phosphate and D-glycero-beta-D-manno-heptose 7-phosphate.</text>
</comment>
<dbReference type="Proteomes" id="UP000189935">
    <property type="component" value="Chromosome I"/>
</dbReference>
<dbReference type="InterPro" id="IPR050099">
    <property type="entry name" value="SIS_GmhA/DiaA_subfam"/>
</dbReference>
<feature type="binding site" evidence="10">
    <location>
        <position position="183"/>
    </location>
    <ligand>
        <name>Zn(2+)</name>
        <dbReference type="ChEBI" id="CHEBI:29105"/>
    </ligand>
</feature>
<evidence type="ECO:0000313" key="12">
    <source>
        <dbReference type="EMBL" id="SHL52401.1"/>
    </source>
</evidence>
<comment type="subcellular location">
    <subcellularLocation>
        <location evidence="3 10">Cytoplasm</location>
    </subcellularLocation>
</comment>
<comment type="catalytic activity">
    <reaction evidence="1 10">
        <text>2 D-sedoheptulose 7-phosphate = D-glycero-alpha-D-manno-heptose 7-phosphate + D-glycero-beta-D-manno-heptose 7-phosphate</text>
        <dbReference type="Rhea" id="RHEA:27489"/>
        <dbReference type="ChEBI" id="CHEBI:57483"/>
        <dbReference type="ChEBI" id="CHEBI:60203"/>
        <dbReference type="ChEBI" id="CHEBI:60204"/>
        <dbReference type="EC" id="5.3.1.28"/>
    </reaction>
</comment>
<dbReference type="GO" id="GO:0008270">
    <property type="term" value="F:zinc ion binding"/>
    <property type="evidence" value="ECO:0007669"/>
    <property type="project" value="UniProtKB-UniRule"/>
</dbReference>
<dbReference type="PROSITE" id="PS51464">
    <property type="entry name" value="SIS"/>
    <property type="match status" value="1"/>
</dbReference>
<proteinExistence type="inferred from homology"/>
<comment type="function">
    <text evidence="2 10">Catalyzes the isomerization of sedoheptulose 7-phosphate in D-glycero-D-manno-heptose 7-phosphate.</text>
</comment>
<feature type="domain" description="SIS" evidence="11">
    <location>
        <begin position="40"/>
        <end position="199"/>
    </location>
</feature>
<evidence type="ECO:0000256" key="5">
    <source>
        <dbReference type="ARBA" id="ARBA00022490"/>
    </source>
</evidence>
<comment type="cofactor">
    <cofactor evidence="10">
        <name>Zn(2+)</name>
        <dbReference type="ChEBI" id="CHEBI:29105"/>
    </cofactor>
    <text evidence="10">Binds 1 zinc ion per subunit.</text>
</comment>
<dbReference type="RefSeq" id="WP_079543332.1">
    <property type="nucleotide sequence ID" value="NZ_LT670844.1"/>
</dbReference>
<dbReference type="CDD" id="cd05006">
    <property type="entry name" value="SIS_GmhA"/>
    <property type="match status" value="1"/>
</dbReference>
<dbReference type="InterPro" id="IPR035461">
    <property type="entry name" value="GmhA/DiaA"/>
</dbReference>
<dbReference type="OrthoDB" id="9810929at2"/>
<feature type="binding site" evidence="10">
    <location>
        <position position="128"/>
    </location>
    <ligand>
        <name>substrate</name>
    </ligand>
</feature>
<dbReference type="PANTHER" id="PTHR30390:SF6">
    <property type="entry name" value="DNAA INITIATOR-ASSOCIATING PROTEIN DIAA"/>
    <property type="match status" value="1"/>
</dbReference>
<reference evidence="12 13" key="1">
    <citation type="submission" date="2016-11" db="EMBL/GenBank/DDBJ databases">
        <authorList>
            <person name="Jaros S."/>
            <person name="Januszkiewicz K."/>
            <person name="Wedrychowicz H."/>
        </authorList>
    </citation>
    <scope>NUCLEOTIDE SEQUENCE [LARGE SCALE GENOMIC DNA]</scope>
    <source>
        <strain evidence="12 13">GAS499</strain>
    </source>
</reference>
<evidence type="ECO:0000256" key="9">
    <source>
        <dbReference type="ARBA" id="ARBA00023277"/>
    </source>
</evidence>
<protein>
    <recommendedName>
        <fullName evidence="10">Phosphoheptose isomerase</fullName>
        <ecNumber evidence="10">5.3.1.28</ecNumber>
    </recommendedName>
    <alternativeName>
        <fullName evidence="10">Sedoheptulose 7-phosphate isomerase</fullName>
    </alternativeName>
</protein>
<comment type="pathway">
    <text evidence="10">Carbohydrate biosynthesis; D-glycero-D-manno-heptose 7-phosphate biosynthesis; D-glycero-alpha-D-manno-heptose 7-phosphate and D-glycero-beta-D-manno-heptose 7-phosphate from sedoheptulose 7-phosphate: step 1/1.</text>
</comment>